<reference evidence="2" key="1">
    <citation type="submission" date="2025-08" db="UniProtKB">
        <authorList>
            <consortium name="Ensembl"/>
        </authorList>
    </citation>
    <scope>IDENTIFICATION</scope>
</reference>
<dbReference type="GO" id="GO:0034976">
    <property type="term" value="P:response to endoplasmic reticulum stress"/>
    <property type="evidence" value="ECO:0007669"/>
    <property type="project" value="TreeGrafter"/>
</dbReference>
<dbReference type="Ensembl" id="ENSMSIT00000028967.1">
    <property type="protein sequence ID" value="ENSMSIP00000022960.1"/>
    <property type="gene ID" value="ENSMSIG00000019517.1"/>
</dbReference>
<accession>A0A8C6HJX8</accession>
<dbReference type="InterPro" id="IPR036249">
    <property type="entry name" value="Thioredoxin-like_sf"/>
</dbReference>
<dbReference type="SUPFAM" id="SSF52833">
    <property type="entry name" value="Thioredoxin-like"/>
    <property type="match status" value="1"/>
</dbReference>
<keyword evidence="3" id="KW-1185">Reference proteome</keyword>
<evidence type="ECO:0000259" key="1">
    <source>
        <dbReference type="Pfam" id="PF00085"/>
    </source>
</evidence>
<proteinExistence type="predicted"/>
<dbReference type="AlphaFoldDB" id="A0A8C6HJX8"/>
<dbReference type="InterPro" id="IPR013766">
    <property type="entry name" value="Thioredoxin_domain"/>
</dbReference>
<dbReference type="PANTHER" id="PTHR45815">
    <property type="entry name" value="PROTEIN DISULFIDE-ISOMERASE A6"/>
    <property type="match status" value="1"/>
</dbReference>
<dbReference type="GO" id="GO:0005788">
    <property type="term" value="C:endoplasmic reticulum lumen"/>
    <property type="evidence" value="ECO:0007669"/>
    <property type="project" value="TreeGrafter"/>
</dbReference>
<dbReference type="PANTHER" id="PTHR45815:SF3">
    <property type="entry name" value="PROTEIN DISULFIDE-ISOMERASE A6"/>
    <property type="match status" value="1"/>
</dbReference>
<reference evidence="2" key="2">
    <citation type="submission" date="2025-09" db="UniProtKB">
        <authorList>
            <consortium name="Ensembl"/>
        </authorList>
    </citation>
    <scope>IDENTIFICATION</scope>
</reference>
<dbReference type="Pfam" id="PF00085">
    <property type="entry name" value="Thioredoxin"/>
    <property type="match status" value="1"/>
</dbReference>
<evidence type="ECO:0000313" key="3">
    <source>
        <dbReference type="Proteomes" id="UP000694415"/>
    </source>
</evidence>
<protein>
    <recommendedName>
        <fullName evidence="1">Thioredoxin domain-containing protein</fullName>
    </recommendedName>
</protein>
<name>A0A8C6HJX8_MUSSI</name>
<organism evidence="2 3">
    <name type="scientific">Mus spicilegus</name>
    <name type="common">Mound-building mouse</name>
    <dbReference type="NCBI Taxonomy" id="10103"/>
    <lineage>
        <taxon>Eukaryota</taxon>
        <taxon>Metazoa</taxon>
        <taxon>Chordata</taxon>
        <taxon>Craniata</taxon>
        <taxon>Vertebrata</taxon>
        <taxon>Euteleostomi</taxon>
        <taxon>Mammalia</taxon>
        <taxon>Eutheria</taxon>
        <taxon>Euarchontoglires</taxon>
        <taxon>Glires</taxon>
        <taxon>Rodentia</taxon>
        <taxon>Myomorpha</taxon>
        <taxon>Muroidea</taxon>
        <taxon>Muridae</taxon>
        <taxon>Murinae</taxon>
        <taxon>Mus</taxon>
        <taxon>Mus</taxon>
    </lineage>
</organism>
<dbReference type="GO" id="GO:0015035">
    <property type="term" value="F:protein-disulfide reductase activity"/>
    <property type="evidence" value="ECO:0007669"/>
    <property type="project" value="TreeGrafter"/>
</dbReference>
<dbReference type="Gene3D" id="3.40.30.10">
    <property type="entry name" value="Glutaredoxin"/>
    <property type="match status" value="1"/>
</dbReference>
<feature type="domain" description="Thioredoxin" evidence="1">
    <location>
        <begin position="12"/>
        <end position="79"/>
    </location>
</feature>
<dbReference type="Proteomes" id="UP000694415">
    <property type="component" value="Unplaced"/>
</dbReference>
<sequence length="81" mass="8972">LVVCDSSSKKDMVELTDDTFVNNVLDSEDIWMVEIYVPCCGHCQNLELEYAAAASDERSKQGEKVKLAAMDATVNQVLTSR</sequence>
<evidence type="ECO:0000313" key="2">
    <source>
        <dbReference type="Ensembl" id="ENSMSIP00000022960.1"/>
    </source>
</evidence>
<dbReference type="GeneTree" id="ENSGT01010000230212"/>